<evidence type="ECO:0000313" key="3">
    <source>
        <dbReference type="Proteomes" id="UP000236497"/>
    </source>
</evidence>
<gene>
    <name evidence="2" type="ORF">HHT355_0978</name>
</gene>
<dbReference type="InterPro" id="IPR051540">
    <property type="entry name" value="S-2-haloacid_dehalogenase"/>
</dbReference>
<name>A0A0H5SHA6_HERHM</name>
<dbReference type="InterPro" id="IPR006439">
    <property type="entry name" value="HAD-SF_hydro_IA"/>
</dbReference>
<sequence>MDTFLFDLDGTLLPMDQDKFVDVYFNGLAKKIAPYGIDPKKLIATVWEGTKAMINNDGAMSNCNRFWDTAGKIFGGSIDEYEKIFNDYYENEFQMLKEVTYPSPTVKECIRVLKDKGYKIVLATNPLFPKIATYSRINWAGLKPDDFEWITTYENSSYCKPNVKYYEEILHNLNLVPGQCIMIGNDVSDDMSAELIGMDTYLVTDCLINTQNKDISHYKKGTLEDLLDFIKDLPSIG</sequence>
<dbReference type="SFLD" id="SFLDG01129">
    <property type="entry name" value="C1.5:_HAD__Beta-PGM__Phosphata"/>
    <property type="match status" value="1"/>
</dbReference>
<accession>A0A0H5SHA6</accession>
<dbReference type="Gene3D" id="3.40.50.1000">
    <property type="entry name" value="HAD superfamily/HAD-like"/>
    <property type="match status" value="1"/>
</dbReference>
<dbReference type="InterPro" id="IPR023214">
    <property type="entry name" value="HAD_sf"/>
</dbReference>
<proteinExistence type="predicted"/>
<evidence type="ECO:0000313" key="2">
    <source>
        <dbReference type="EMBL" id="CRZ34181.1"/>
    </source>
</evidence>
<dbReference type="PRINTS" id="PR00413">
    <property type="entry name" value="HADHALOGNASE"/>
</dbReference>
<dbReference type="PANTHER" id="PTHR43316">
    <property type="entry name" value="HYDROLASE, HALOACID DELAHOGENASE-RELATED"/>
    <property type="match status" value="1"/>
</dbReference>
<dbReference type="CDD" id="cd01427">
    <property type="entry name" value="HAD_like"/>
    <property type="match status" value="1"/>
</dbReference>
<evidence type="ECO:0000256" key="1">
    <source>
        <dbReference type="ARBA" id="ARBA00022801"/>
    </source>
</evidence>
<dbReference type="Proteomes" id="UP000236497">
    <property type="component" value="Unassembled WGS sequence"/>
</dbReference>
<dbReference type="GO" id="GO:0016787">
    <property type="term" value="F:hydrolase activity"/>
    <property type="evidence" value="ECO:0007669"/>
    <property type="project" value="UniProtKB-KW"/>
</dbReference>
<keyword evidence="1" id="KW-0378">Hydrolase</keyword>
<keyword evidence="3" id="KW-1185">Reference proteome</keyword>
<dbReference type="AlphaFoldDB" id="A0A0H5SHA6"/>
<dbReference type="Gene3D" id="1.10.150.520">
    <property type="match status" value="1"/>
</dbReference>
<dbReference type="PANTHER" id="PTHR43316:SF3">
    <property type="entry name" value="HALOACID DEHALOGENASE, TYPE II (AFU_ORTHOLOGUE AFUA_2G07750)-RELATED"/>
    <property type="match status" value="1"/>
</dbReference>
<dbReference type="RefSeq" id="WP_103202301.1">
    <property type="nucleotide sequence ID" value="NZ_CVTD020000011.1"/>
</dbReference>
<organism evidence="2 3">
    <name type="scientific">Herbinix hemicellulosilytica</name>
    <dbReference type="NCBI Taxonomy" id="1564487"/>
    <lineage>
        <taxon>Bacteria</taxon>
        <taxon>Bacillati</taxon>
        <taxon>Bacillota</taxon>
        <taxon>Clostridia</taxon>
        <taxon>Lachnospirales</taxon>
        <taxon>Lachnospiraceae</taxon>
        <taxon>Herbinix</taxon>
    </lineage>
</organism>
<dbReference type="Pfam" id="PF00702">
    <property type="entry name" value="Hydrolase"/>
    <property type="match status" value="1"/>
</dbReference>
<dbReference type="SUPFAM" id="SSF56784">
    <property type="entry name" value="HAD-like"/>
    <property type="match status" value="1"/>
</dbReference>
<protein>
    <submittedName>
        <fullName evidence="2">Uncharacterized protein</fullName>
    </submittedName>
</protein>
<dbReference type="EMBL" id="CVTD020000011">
    <property type="protein sequence ID" value="CRZ34181.1"/>
    <property type="molecule type" value="Genomic_DNA"/>
</dbReference>
<dbReference type="InterPro" id="IPR036412">
    <property type="entry name" value="HAD-like_sf"/>
</dbReference>
<dbReference type="SFLD" id="SFLDS00003">
    <property type="entry name" value="Haloacid_Dehalogenase"/>
    <property type="match status" value="1"/>
</dbReference>
<dbReference type="OrthoDB" id="9809962at2"/>
<reference evidence="2 3" key="1">
    <citation type="submission" date="2015-06" db="EMBL/GenBank/DDBJ databases">
        <authorList>
            <person name="Wibberg Daniel"/>
        </authorList>
    </citation>
    <scope>NUCLEOTIDE SEQUENCE [LARGE SCALE GENOMIC DNA]</scope>
    <source>
        <strain evidence="2 3">T3/55T</strain>
    </source>
</reference>